<feature type="region of interest" description="Disordered" evidence="1">
    <location>
        <begin position="271"/>
        <end position="305"/>
    </location>
</feature>
<dbReference type="Gene3D" id="3.90.1140.10">
    <property type="entry name" value="Cyclic phosphodiesterase"/>
    <property type="match status" value="1"/>
</dbReference>
<dbReference type="InterPro" id="IPR052641">
    <property type="entry name" value="AKAP7_isoform_gamma"/>
</dbReference>
<evidence type="ECO:0000256" key="1">
    <source>
        <dbReference type="SAM" id="MobiDB-lite"/>
    </source>
</evidence>
<dbReference type="InterPro" id="IPR019510">
    <property type="entry name" value="AKAP7-like_phosphoesterase"/>
</dbReference>
<dbReference type="OrthoDB" id="277832at2759"/>
<proteinExistence type="predicted"/>
<feature type="domain" description="A-kinase anchor protein 7-like phosphoesterase" evidence="2">
    <location>
        <begin position="311"/>
        <end position="506"/>
    </location>
</feature>
<dbReference type="PANTHER" id="PTHR15934:SF4">
    <property type="entry name" value="A-KINASE ANCHOR PROTEIN 7-LIKE PHOSPHOESTERASE DOMAIN-CONTAINING PROTEIN"/>
    <property type="match status" value="1"/>
</dbReference>
<sequence>MIPQMLLAHNVQNYLNTINGQRIMGLVVQKPLGSQSLSSMIWQLESSSLSESLSVGGQQCSEALTDFCELPFFEENILEIFEFHLNMTTKVRPRMHWRRRNRYERKFRLLRSSDKGKFQFKIKKKNYLESVNTGQKPKQEIKIECSSIFSEEDAMNALTMQMGNLEHNSADDPIVCHDKSVHVEDNNTQNADINKSSNENEKSSGEATVEDTSLLEKKNMSKEDYTGLSETNEKEVILTVSVQAEDDGGPQVGTPKHDVIVKSILYVDPESNTVQQAKDESGERPTEEEKNVAADVQENSNVGKRSSRARPNYFVAIPITNDQILDAIEDVQEHIVLKEAKLLRALIPAEKVHITILVAHLQNEEDVKRAVSALMQSKVKVEDLLQGKPLNITFHGIGEFNKQVVYLKIPDNEQELLNRIAVAVLQCFQEIGVDLSGNKDFRPHLTFLKLSKAPSLRRKGFRKICSDLYKEYEDHFFGTELFNRIDLCSMHKKNKVSGYYHCECSIIIDKITTTASEESETVEESNTDSMNVRL</sequence>
<reference evidence="3" key="2">
    <citation type="submission" date="2025-09" db="UniProtKB">
        <authorList>
            <consortium name="Ensembl"/>
        </authorList>
    </citation>
    <scope>IDENTIFICATION</scope>
</reference>
<feature type="compositionally biased region" description="Basic and acidic residues" evidence="1">
    <location>
        <begin position="277"/>
        <end position="292"/>
    </location>
</feature>
<dbReference type="Ensembl" id="ENSLLET00000024055.1">
    <property type="protein sequence ID" value="ENSLLEP00000023178.1"/>
    <property type="gene ID" value="ENSLLEG00000014682.1"/>
</dbReference>
<dbReference type="GO" id="GO:0034237">
    <property type="term" value="F:protein kinase A regulatory subunit binding"/>
    <property type="evidence" value="ECO:0007669"/>
    <property type="project" value="TreeGrafter"/>
</dbReference>
<feature type="region of interest" description="Disordered" evidence="1">
    <location>
        <begin position="184"/>
        <end position="229"/>
    </location>
</feature>
<accession>A0A8C5PI63</accession>
<dbReference type="SUPFAM" id="SSF55144">
    <property type="entry name" value="LigT-like"/>
    <property type="match status" value="1"/>
</dbReference>
<evidence type="ECO:0000313" key="3">
    <source>
        <dbReference type="Ensembl" id="ENSLLEP00000023178.1"/>
    </source>
</evidence>
<dbReference type="InterPro" id="IPR009097">
    <property type="entry name" value="Cyclic_Pdiesterase"/>
</dbReference>
<dbReference type="Proteomes" id="UP000694569">
    <property type="component" value="Unplaced"/>
</dbReference>
<dbReference type="PANTHER" id="PTHR15934">
    <property type="entry name" value="RNA 2',3'-CYCLIC PHOSPHODIESTERASE"/>
    <property type="match status" value="1"/>
</dbReference>
<organism evidence="3 4">
    <name type="scientific">Leptobrachium leishanense</name>
    <name type="common">Leishan spiny toad</name>
    <dbReference type="NCBI Taxonomy" id="445787"/>
    <lineage>
        <taxon>Eukaryota</taxon>
        <taxon>Metazoa</taxon>
        <taxon>Chordata</taxon>
        <taxon>Craniata</taxon>
        <taxon>Vertebrata</taxon>
        <taxon>Euteleostomi</taxon>
        <taxon>Amphibia</taxon>
        <taxon>Batrachia</taxon>
        <taxon>Anura</taxon>
        <taxon>Pelobatoidea</taxon>
        <taxon>Megophryidae</taxon>
        <taxon>Leptobrachium</taxon>
    </lineage>
</organism>
<name>A0A8C5PI63_9ANUR</name>
<dbReference type="Pfam" id="PF10469">
    <property type="entry name" value="AKAP7_NLS"/>
    <property type="match status" value="1"/>
</dbReference>
<protein>
    <recommendedName>
        <fullName evidence="2">A-kinase anchor protein 7-like phosphoesterase domain-containing protein</fullName>
    </recommendedName>
</protein>
<dbReference type="GeneTree" id="ENSGT00940000166801"/>
<dbReference type="GO" id="GO:0010738">
    <property type="term" value="P:regulation of protein kinase A signaling"/>
    <property type="evidence" value="ECO:0007669"/>
    <property type="project" value="TreeGrafter"/>
</dbReference>
<evidence type="ECO:0000259" key="2">
    <source>
        <dbReference type="Pfam" id="PF10469"/>
    </source>
</evidence>
<dbReference type="GO" id="GO:0005829">
    <property type="term" value="C:cytosol"/>
    <property type="evidence" value="ECO:0007669"/>
    <property type="project" value="TreeGrafter"/>
</dbReference>
<dbReference type="AlphaFoldDB" id="A0A8C5PI63"/>
<reference evidence="3" key="1">
    <citation type="submission" date="2025-08" db="UniProtKB">
        <authorList>
            <consortium name="Ensembl"/>
        </authorList>
    </citation>
    <scope>IDENTIFICATION</scope>
</reference>
<keyword evidence="4" id="KW-1185">Reference proteome</keyword>
<feature type="compositionally biased region" description="Basic and acidic residues" evidence="1">
    <location>
        <begin position="214"/>
        <end position="229"/>
    </location>
</feature>
<evidence type="ECO:0000313" key="4">
    <source>
        <dbReference type="Proteomes" id="UP000694569"/>
    </source>
</evidence>